<dbReference type="InterPro" id="IPR016068">
    <property type="entry name" value="Translin_N"/>
</dbReference>
<dbReference type="SUPFAM" id="SSF74784">
    <property type="entry name" value="Translin"/>
    <property type="match status" value="1"/>
</dbReference>
<accession>A0A9W8I660</accession>
<feature type="region of interest" description="Disordered" evidence="6">
    <location>
        <begin position="1"/>
        <end position="40"/>
    </location>
</feature>
<reference evidence="7" key="1">
    <citation type="submission" date="2022-07" db="EMBL/GenBank/DDBJ databases">
        <title>Phylogenomic reconstructions and comparative analyses of Kickxellomycotina fungi.</title>
        <authorList>
            <person name="Reynolds N.K."/>
            <person name="Stajich J.E."/>
            <person name="Barry K."/>
            <person name="Grigoriev I.V."/>
            <person name="Crous P."/>
            <person name="Smith M.E."/>
        </authorList>
    </citation>
    <scope>NUCLEOTIDE SEQUENCE</scope>
    <source>
        <strain evidence="7">NRRL 1566</strain>
    </source>
</reference>
<dbReference type="InterPro" id="IPR016069">
    <property type="entry name" value="Translin_C"/>
</dbReference>
<dbReference type="EMBL" id="JANBUW010000521">
    <property type="protein sequence ID" value="KAJ2846507.1"/>
    <property type="molecule type" value="Genomic_DNA"/>
</dbReference>
<keyword evidence="8" id="KW-1185">Reference proteome</keyword>
<dbReference type="CDD" id="cd14820">
    <property type="entry name" value="TRAX"/>
    <property type="match status" value="1"/>
</dbReference>
<proteinExistence type="inferred from homology"/>
<organism evidence="7 8">
    <name type="scientific">Coemansia brasiliensis</name>
    <dbReference type="NCBI Taxonomy" id="2650707"/>
    <lineage>
        <taxon>Eukaryota</taxon>
        <taxon>Fungi</taxon>
        <taxon>Fungi incertae sedis</taxon>
        <taxon>Zoopagomycota</taxon>
        <taxon>Kickxellomycotina</taxon>
        <taxon>Kickxellomycetes</taxon>
        <taxon>Kickxellales</taxon>
        <taxon>Kickxellaceae</taxon>
        <taxon>Coemansia</taxon>
    </lineage>
</organism>
<dbReference type="Proteomes" id="UP001139887">
    <property type="component" value="Unassembled WGS sequence"/>
</dbReference>
<gene>
    <name evidence="7" type="ORF">IWW36_004320</name>
</gene>
<name>A0A9W8I660_9FUNG</name>
<keyword evidence="5" id="KW-0539">Nucleus</keyword>
<evidence type="ECO:0000256" key="1">
    <source>
        <dbReference type="ARBA" id="ARBA00004123"/>
    </source>
</evidence>
<evidence type="ECO:0008006" key="9">
    <source>
        <dbReference type="Google" id="ProtNLM"/>
    </source>
</evidence>
<evidence type="ECO:0000256" key="6">
    <source>
        <dbReference type="SAM" id="MobiDB-lite"/>
    </source>
</evidence>
<dbReference type="GO" id="GO:0005737">
    <property type="term" value="C:cytoplasm"/>
    <property type="evidence" value="ECO:0007669"/>
    <property type="project" value="UniProtKB-SubCell"/>
</dbReference>
<evidence type="ECO:0000256" key="5">
    <source>
        <dbReference type="ARBA" id="ARBA00023242"/>
    </source>
</evidence>
<keyword evidence="4" id="KW-0963">Cytoplasm</keyword>
<feature type="compositionally biased region" description="Low complexity" evidence="6">
    <location>
        <begin position="1"/>
        <end position="12"/>
    </location>
</feature>
<dbReference type="Gene3D" id="1.20.58.190">
    <property type="entry name" value="Translin, domain 1"/>
    <property type="match status" value="1"/>
</dbReference>
<comment type="caution">
    <text evidence="7">The sequence shown here is derived from an EMBL/GenBank/DDBJ whole genome shotgun (WGS) entry which is preliminary data.</text>
</comment>
<dbReference type="Pfam" id="PF01997">
    <property type="entry name" value="Translin"/>
    <property type="match status" value="1"/>
</dbReference>
<sequence length="278" mass="31398">MDNSSGNSAAGAEADNRPAKKPRTLKSGPPHPKKQPLDFSAMSPRKQQIMASFAAYRDTLDAHYDQRERIIKCSRDITALSKKMVFALLRITQDLPENVFQDVEAKHRQVLDLFAKLSKELQGSNATKFNRQATPGIQEYIEAVGLWRFLQYNELITPEQVLAGLTPEHEATPMVSISNEDYLLGICDLPGEVNRYCINSIGKGDREAVNRSLDFLRTLKEGVSLLLCIRRFKDVEKKMPVLESSLEKIEKAFYSMSIRESEMQRIATNTAVVKMDLC</sequence>
<dbReference type="OrthoDB" id="31005at2759"/>
<dbReference type="Gene3D" id="1.20.58.200">
    <property type="entry name" value="Translin, domain 2"/>
    <property type="match status" value="1"/>
</dbReference>
<evidence type="ECO:0000313" key="8">
    <source>
        <dbReference type="Proteomes" id="UP001139887"/>
    </source>
</evidence>
<dbReference type="GO" id="GO:0043565">
    <property type="term" value="F:sequence-specific DNA binding"/>
    <property type="evidence" value="ECO:0007669"/>
    <property type="project" value="InterPro"/>
</dbReference>
<dbReference type="AlphaFoldDB" id="A0A9W8I660"/>
<protein>
    <recommendedName>
        <fullName evidence="9">Translin-associated protein X</fullName>
    </recommendedName>
</protein>
<evidence type="ECO:0000256" key="3">
    <source>
        <dbReference type="ARBA" id="ARBA00005902"/>
    </source>
</evidence>
<dbReference type="InterPro" id="IPR002848">
    <property type="entry name" value="Translin_fam"/>
</dbReference>
<comment type="subcellular location">
    <subcellularLocation>
        <location evidence="2">Cytoplasm</location>
    </subcellularLocation>
    <subcellularLocation>
        <location evidence="1">Nucleus</location>
    </subcellularLocation>
</comment>
<evidence type="ECO:0000256" key="4">
    <source>
        <dbReference type="ARBA" id="ARBA00022490"/>
    </source>
</evidence>
<comment type="similarity">
    <text evidence="3">Belongs to the translin family.</text>
</comment>
<evidence type="ECO:0000313" key="7">
    <source>
        <dbReference type="EMBL" id="KAJ2846507.1"/>
    </source>
</evidence>
<dbReference type="PANTHER" id="PTHR10741">
    <property type="entry name" value="TRANSLIN AND TRANSLIN ASSOCIATED PROTEIN X"/>
    <property type="match status" value="1"/>
</dbReference>
<evidence type="ECO:0000256" key="2">
    <source>
        <dbReference type="ARBA" id="ARBA00004496"/>
    </source>
</evidence>
<dbReference type="GO" id="GO:0005634">
    <property type="term" value="C:nucleus"/>
    <property type="evidence" value="ECO:0007669"/>
    <property type="project" value="UniProtKB-SubCell"/>
</dbReference>
<dbReference type="InterPro" id="IPR036081">
    <property type="entry name" value="Translin_sf"/>
</dbReference>